<name>A0A9D4UA97_ADICA</name>
<comment type="caution">
    <text evidence="2">The sequence shown here is derived from an EMBL/GenBank/DDBJ whole genome shotgun (WGS) entry which is preliminary data.</text>
</comment>
<organism evidence="2 3">
    <name type="scientific">Adiantum capillus-veneris</name>
    <name type="common">Maidenhair fern</name>
    <dbReference type="NCBI Taxonomy" id="13818"/>
    <lineage>
        <taxon>Eukaryota</taxon>
        <taxon>Viridiplantae</taxon>
        <taxon>Streptophyta</taxon>
        <taxon>Embryophyta</taxon>
        <taxon>Tracheophyta</taxon>
        <taxon>Polypodiopsida</taxon>
        <taxon>Polypodiidae</taxon>
        <taxon>Polypodiales</taxon>
        <taxon>Pteridineae</taxon>
        <taxon>Pteridaceae</taxon>
        <taxon>Vittarioideae</taxon>
        <taxon>Adiantum</taxon>
    </lineage>
</organism>
<dbReference type="EMBL" id="JABFUD020000021">
    <property type="protein sequence ID" value="KAI5063271.1"/>
    <property type="molecule type" value="Genomic_DNA"/>
</dbReference>
<sequence length="90" mass="10002">MHWDSTNIDEGSLSAACVRKSTAPTQKGSAARVRKVQSRTLAGSVLRAPAGLRSLKPRACRAEQWRLPAEDSRRHRGVRLRQRGLSPWEA</sequence>
<protein>
    <submittedName>
        <fullName evidence="2">Uncharacterized protein</fullName>
    </submittedName>
</protein>
<reference evidence="2" key="1">
    <citation type="submission" date="2021-01" db="EMBL/GenBank/DDBJ databases">
        <title>Adiantum capillus-veneris genome.</title>
        <authorList>
            <person name="Fang Y."/>
            <person name="Liao Q."/>
        </authorList>
    </citation>
    <scope>NUCLEOTIDE SEQUENCE</scope>
    <source>
        <strain evidence="2">H3</strain>
        <tissue evidence="2">Leaf</tissue>
    </source>
</reference>
<dbReference type="Proteomes" id="UP000886520">
    <property type="component" value="Chromosome 21"/>
</dbReference>
<evidence type="ECO:0000313" key="3">
    <source>
        <dbReference type="Proteomes" id="UP000886520"/>
    </source>
</evidence>
<gene>
    <name evidence="2" type="ORF">GOP47_0021818</name>
</gene>
<accession>A0A9D4UA97</accession>
<evidence type="ECO:0000256" key="1">
    <source>
        <dbReference type="SAM" id="MobiDB-lite"/>
    </source>
</evidence>
<dbReference type="AlphaFoldDB" id="A0A9D4UA97"/>
<evidence type="ECO:0000313" key="2">
    <source>
        <dbReference type="EMBL" id="KAI5063271.1"/>
    </source>
</evidence>
<feature type="region of interest" description="Disordered" evidence="1">
    <location>
        <begin position="71"/>
        <end position="90"/>
    </location>
</feature>
<keyword evidence="3" id="KW-1185">Reference proteome</keyword>
<proteinExistence type="predicted"/>